<evidence type="ECO:0000313" key="2">
    <source>
        <dbReference type="EMBL" id="GFE22790.1"/>
    </source>
</evidence>
<feature type="signal peptide" evidence="1">
    <location>
        <begin position="1"/>
        <end position="33"/>
    </location>
</feature>
<evidence type="ECO:0000313" key="3">
    <source>
        <dbReference type="Proteomes" id="UP000429552"/>
    </source>
</evidence>
<proteinExistence type="predicted"/>
<organism evidence="2 3">
    <name type="scientific">Streptomyces nigrescens</name>
    <dbReference type="NCBI Taxonomy" id="1920"/>
    <lineage>
        <taxon>Bacteria</taxon>
        <taxon>Bacillati</taxon>
        <taxon>Actinomycetota</taxon>
        <taxon>Actinomycetes</taxon>
        <taxon>Kitasatosporales</taxon>
        <taxon>Streptomycetaceae</taxon>
        <taxon>Streptomyces</taxon>
    </lineage>
</organism>
<evidence type="ECO:0000256" key="1">
    <source>
        <dbReference type="SAM" id="SignalP"/>
    </source>
</evidence>
<feature type="chain" id="PRO_5024837296" evidence="1">
    <location>
        <begin position="34"/>
        <end position="72"/>
    </location>
</feature>
<reference evidence="2 3" key="1">
    <citation type="submission" date="2019-12" db="EMBL/GenBank/DDBJ databases">
        <title>Whole genome shotgun sequence of Streptomyces libani subsp. libani NBRC 13452.</title>
        <authorList>
            <person name="Ichikawa N."/>
            <person name="Kimura A."/>
            <person name="Kitahashi Y."/>
            <person name="Komaki H."/>
            <person name="Tamura T."/>
        </authorList>
    </citation>
    <scope>NUCLEOTIDE SEQUENCE [LARGE SCALE GENOMIC DNA]</scope>
    <source>
        <strain evidence="2 3">NBRC 13452</strain>
    </source>
</reference>
<dbReference type="EMBL" id="BLIP01000001">
    <property type="protein sequence ID" value="GFE22790.1"/>
    <property type="molecule type" value="Genomic_DNA"/>
</dbReference>
<sequence>MFHVMRTRRLLGLALATATLAGVSAIGAAAAQAATSPTLTQQECTAQGGTVKSSPYAGYSCVLPDGTTVRIT</sequence>
<accession>A0A640THR3</accession>
<dbReference type="AlphaFoldDB" id="A0A640THR3"/>
<keyword evidence="1" id="KW-0732">Signal</keyword>
<protein>
    <submittedName>
        <fullName evidence="2">Uncharacterized protein</fullName>
    </submittedName>
</protein>
<comment type="caution">
    <text evidence="2">The sequence shown here is derived from an EMBL/GenBank/DDBJ whole genome shotgun (WGS) entry which is preliminary data.</text>
</comment>
<dbReference type="Proteomes" id="UP000429552">
    <property type="component" value="Unassembled WGS sequence"/>
</dbReference>
<gene>
    <name evidence="2" type="ORF">Sliba_32430</name>
</gene>
<name>A0A640THR3_STRNI</name>